<evidence type="ECO:0000313" key="8">
    <source>
        <dbReference type="RefSeq" id="XP_014678541.1"/>
    </source>
</evidence>
<protein>
    <recommendedName>
        <fullName evidence="3 6">Mediator of RNA polymerase II transcription subunit 20</fullName>
    </recommendedName>
    <alternativeName>
        <fullName evidence="5 6">Mediator complex subunit 20</fullName>
    </alternativeName>
</protein>
<dbReference type="GeneID" id="106818337"/>
<evidence type="ECO:0000256" key="5">
    <source>
        <dbReference type="ARBA" id="ARBA00031954"/>
    </source>
</evidence>
<evidence type="ECO:0000256" key="2">
    <source>
        <dbReference type="ARBA" id="ARBA00010743"/>
    </source>
</evidence>
<comment type="similarity">
    <text evidence="2 6">Belongs to the Mediator complex subunit 20 family.</text>
</comment>
<evidence type="ECO:0000256" key="4">
    <source>
        <dbReference type="ARBA" id="ARBA00023242"/>
    </source>
</evidence>
<keyword evidence="6" id="KW-0010">Activator</keyword>
<evidence type="ECO:0000313" key="7">
    <source>
        <dbReference type="Proteomes" id="UP000695022"/>
    </source>
</evidence>
<proteinExistence type="inferred from homology"/>
<evidence type="ECO:0000256" key="6">
    <source>
        <dbReference type="RuleBase" id="RU364152"/>
    </source>
</evidence>
<organism evidence="7 8">
    <name type="scientific">Priapulus caudatus</name>
    <name type="common">Priapulid worm</name>
    <dbReference type="NCBI Taxonomy" id="37621"/>
    <lineage>
        <taxon>Eukaryota</taxon>
        <taxon>Metazoa</taxon>
        <taxon>Ecdysozoa</taxon>
        <taxon>Scalidophora</taxon>
        <taxon>Priapulida</taxon>
        <taxon>Priapulimorpha</taxon>
        <taxon>Priapulimorphida</taxon>
        <taxon>Priapulidae</taxon>
        <taxon>Priapulus</taxon>
    </lineage>
</organism>
<keyword evidence="4 6" id="KW-0539">Nucleus</keyword>
<gene>
    <name evidence="8" type="primary">LOC106818337</name>
    <name evidence="6" type="synonym">MED20</name>
</gene>
<reference evidence="8" key="1">
    <citation type="submission" date="2025-08" db="UniProtKB">
        <authorList>
            <consortium name="RefSeq"/>
        </authorList>
    </citation>
    <scope>IDENTIFICATION</scope>
</reference>
<evidence type="ECO:0000256" key="3">
    <source>
        <dbReference type="ARBA" id="ARBA00019690"/>
    </source>
</evidence>
<comment type="subunit">
    <text evidence="6">Component of the Mediator complex.</text>
</comment>
<keyword evidence="6" id="KW-0805">Transcription regulation</keyword>
<comment type="subcellular location">
    <subcellularLocation>
        <location evidence="1 6">Nucleus</location>
    </subcellularLocation>
</comment>
<dbReference type="InterPro" id="IPR013921">
    <property type="entry name" value="Mediator_Med20"/>
</dbReference>
<name>A0ABM1F270_PRICU</name>
<sequence length="209" mass="23166">MHNLSVYQWPLPEGKNGQQAVEILQKRVEQLGATKTGTFCVDCETYQSSLGPNAPTKNVFLVHNTEHPATTFAVLESGLVLVADSLLDIFMLKLNGAYNLKKNANIESKGQRYEQMDFVIKIGSVSIGPSFKGILVEVEYQPCDIPASCFDLMREFMQGFIGPSVQLPPQLVAAKIAEPYTPKDTVQQYLDHFNSLRRTTAAGPPTRMQ</sequence>
<dbReference type="PANTHER" id="PTHR12465">
    <property type="entry name" value="UBIQUITIN SPECIFIC PROTEASE HOMOLOG 49"/>
    <property type="match status" value="1"/>
</dbReference>
<accession>A0ABM1F270</accession>
<keyword evidence="6" id="KW-0804">Transcription</keyword>
<dbReference type="Proteomes" id="UP000695022">
    <property type="component" value="Unplaced"/>
</dbReference>
<comment type="function">
    <text evidence="6">Component of the Mediator complex, a coactivator involved in the regulated transcription of nearly all RNA polymerase II-dependent genes. Mediator functions as a bridge to convey information from gene-specific regulatory proteins to the basal RNA polymerase II transcription machinery. Mediator is recruited to promoters by direct interactions with regulatory proteins and serves as a scaffold for the assembly of a functional preinitiation complex with RNA polymerase II and the general transcription factors.</text>
</comment>
<dbReference type="RefSeq" id="XP_014678541.1">
    <property type="nucleotide sequence ID" value="XM_014823055.1"/>
</dbReference>
<evidence type="ECO:0000256" key="1">
    <source>
        <dbReference type="ARBA" id="ARBA00004123"/>
    </source>
</evidence>
<keyword evidence="7" id="KW-1185">Reference proteome</keyword>
<dbReference type="Pfam" id="PF08612">
    <property type="entry name" value="Med20"/>
    <property type="match status" value="1"/>
</dbReference>
<dbReference type="PANTHER" id="PTHR12465:SF0">
    <property type="entry name" value="MEDIATOR OF RNA POLYMERASE II TRANSCRIPTION SUBUNIT 20"/>
    <property type="match status" value="1"/>
</dbReference>